<evidence type="ECO:0000256" key="1">
    <source>
        <dbReference type="SAM" id="MobiDB-lite"/>
    </source>
</evidence>
<proteinExistence type="predicted"/>
<protein>
    <submittedName>
        <fullName evidence="2">Uncharacterized protein</fullName>
    </submittedName>
</protein>
<evidence type="ECO:0000313" key="2">
    <source>
        <dbReference type="EMBL" id="GHI68598.1"/>
    </source>
</evidence>
<organism evidence="2 3">
    <name type="scientific">Streptomyces nojiriensis</name>
    <dbReference type="NCBI Taxonomy" id="66374"/>
    <lineage>
        <taxon>Bacteria</taxon>
        <taxon>Bacillati</taxon>
        <taxon>Actinomycetota</taxon>
        <taxon>Actinomycetes</taxon>
        <taxon>Kitasatosporales</taxon>
        <taxon>Streptomycetaceae</taxon>
        <taxon>Streptomyces</taxon>
    </lineage>
</organism>
<sequence>MLHQYPHPGKPIVHHSAHALTPDRACLIPERLAFEAVRSVATAMRPGTLGSRRYAGRMAERHPPTTTPRR</sequence>
<reference evidence="3" key="1">
    <citation type="submission" date="2023-07" db="EMBL/GenBank/DDBJ databases">
        <title>Whole genome shotgun sequence of Streptomyces nojiriensis NBRC 13794.</title>
        <authorList>
            <person name="Komaki H."/>
            <person name="Tamura T."/>
        </authorList>
    </citation>
    <scope>NUCLEOTIDE SEQUENCE [LARGE SCALE GENOMIC DNA]</scope>
    <source>
        <strain evidence="3">NBRC 13794</strain>
    </source>
</reference>
<keyword evidence="3" id="KW-1185">Reference proteome</keyword>
<feature type="region of interest" description="Disordered" evidence="1">
    <location>
        <begin position="48"/>
        <end position="70"/>
    </location>
</feature>
<accession>A0ABQ3SKD8</accession>
<dbReference type="EMBL" id="BNEC01000003">
    <property type="protein sequence ID" value="GHI68598.1"/>
    <property type="molecule type" value="Genomic_DNA"/>
</dbReference>
<dbReference type="Proteomes" id="UP000613974">
    <property type="component" value="Unassembled WGS sequence"/>
</dbReference>
<evidence type="ECO:0000313" key="3">
    <source>
        <dbReference type="Proteomes" id="UP000613974"/>
    </source>
</evidence>
<comment type="caution">
    <text evidence="2">The sequence shown here is derived from an EMBL/GenBank/DDBJ whole genome shotgun (WGS) entry which is preliminary data.</text>
</comment>
<gene>
    <name evidence="2" type="ORF">Snoj_25160</name>
</gene>
<name>A0ABQ3SKD8_9ACTN</name>